<dbReference type="SUPFAM" id="SSF56112">
    <property type="entry name" value="Protein kinase-like (PK-like)"/>
    <property type="match status" value="1"/>
</dbReference>
<dbReference type="Proteomes" id="UP001152798">
    <property type="component" value="Chromosome 4"/>
</dbReference>
<protein>
    <recommendedName>
        <fullName evidence="1">CHK kinase-like domain-containing protein</fullName>
    </recommendedName>
</protein>
<dbReference type="InterPro" id="IPR011009">
    <property type="entry name" value="Kinase-like_dom_sf"/>
</dbReference>
<dbReference type="OrthoDB" id="8250698at2759"/>
<sequence>MESKQLEVVLKRWGKGSKIDKVLSITSEAAVPKGENYLSVITRLKLKVVLGNGRISRKNLIVKETLKDESVAQLLQEMGTFKIETMMYSLILKEFEHLMDHFGDTDDVMWGQMYYAEPFSYMIFEDLTEKGFRLAKRQTPFDLEHASLVLWNLGRFHGMSKILEQKGVFSRSDFKPCSYTVNKQVQECFFYHGLRALSKAMEDSWGSSWHTIAQHIKMPLDTIRKRMAELGTIDDTKFNTLNHGDCWCSNILFKYDWKKRPVSLRFIDFQESHYGTPGWDIHFFLSMSVDANVRRNHLEDLLETYTNSLTSTLKFYNYDGKIPTLKDIKEDMDRLALFGFVILGVIHPCVTCEEQYTIDLDTIIGSNGSEGYDMEIFRSHKIRDRIGPDVINAVEKGIL</sequence>
<proteinExistence type="predicted"/>
<accession>A0A9P0HC40</accession>
<dbReference type="InterPro" id="IPR015897">
    <property type="entry name" value="CHK_kinase-like"/>
</dbReference>
<dbReference type="Pfam" id="PF02958">
    <property type="entry name" value="EcKL"/>
    <property type="match status" value="1"/>
</dbReference>
<evidence type="ECO:0000313" key="2">
    <source>
        <dbReference type="EMBL" id="CAH1399051.1"/>
    </source>
</evidence>
<dbReference type="AlphaFoldDB" id="A0A9P0HC40"/>
<dbReference type="SMART" id="SM00587">
    <property type="entry name" value="CHK"/>
    <property type="match status" value="1"/>
</dbReference>
<dbReference type="PANTHER" id="PTHR11012:SF56">
    <property type="entry name" value="CHK KINASE-LIKE DOMAIN-CONTAINING PROTEIN-RELATED"/>
    <property type="match status" value="1"/>
</dbReference>
<organism evidence="2 3">
    <name type="scientific">Nezara viridula</name>
    <name type="common">Southern green stink bug</name>
    <name type="synonym">Cimex viridulus</name>
    <dbReference type="NCBI Taxonomy" id="85310"/>
    <lineage>
        <taxon>Eukaryota</taxon>
        <taxon>Metazoa</taxon>
        <taxon>Ecdysozoa</taxon>
        <taxon>Arthropoda</taxon>
        <taxon>Hexapoda</taxon>
        <taxon>Insecta</taxon>
        <taxon>Pterygota</taxon>
        <taxon>Neoptera</taxon>
        <taxon>Paraneoptera</taxon>
        <taxon>Hemiptera</taxon>
        <taxon>Heteroptera</taxon>
        <taxon>Panheteroptera</taxon>
        <taxon>Pentatomomorpha</taxon>
        <taxon>Pentatomoidea</taxon>
        <taxon>Pentatomidae</taxon>
        <taxon>Pentatominae</taxon>
        <taxon>Nezara</taxon>
    </lineage>
</organism>
<dbReference type="InterPro" id="IPR004119">
    <property type="entry name" value="EcKL"/>
</dbReference>
<dbReference type="Gene3D" id="3.90.1200.10">
    <property type="match status" value="1"/>
</dbReference>
<feature type="domain" description="CHK kinase-like" evidence="1">
    <location>
        <begin position="122"/>
        <end position="315"/>
    </location>
</feature>
<dbReference type="EMBL" id="OV725080">
    <property type="protein sequence ID" value="CAH1399051.1"/>
    <property type="molecule type" value="Genomic_DNA"/>
</dbReference>
<dbReference type="PANTHER" id="PTHR11012">
    <property type="entry name" value="PROTEIN KINASE-LIKE DOMAIN-CONTAINING"/>
    <property type="match status" value="1"/>
</dbReference>
<evidence type="ECO:0000259" key="1">
    <source>
        <dbReference type="SMART" id="SM00587"/>
    </source>
</evidence>
<gene>
    <name evidence="2" type="ORF">NEZAVI_LOCUS8581</name>
</gene>
<keyword evidence="3" id="KW-1185">Reference proteome</keyword>
<reference evidence="2" key="1">
    <citation type="submission" date="2022-01" db="EMBL/GenBank/DDBJ databases">
        <authorList>
            <person name="King R."/>
        </authorList>
    </citation>
    <scope>NUCLEOTIDE SEQUENCE</scope>
</reference>
<evidence type="ECO:0000313" key="3">
    <source>
        <dbReference type="Proteomes" id="UP001152798"/>
    </source>
</evidence>
<name>A0A9P0HC40_NEZVI</name>